<dbReference type="OrthoDB" id="1119698at2"/>
<evidence type="ECO:0000313" key="2">
    <source>
        <dbReference type="Proteomes" id="UP000050421"/>
    </source>
</evidence>
<dbReference type="AlphaFoldDB" id="A0A0P7YEM8"/>
<dbReference type="PATRIC" id="fig|1305737.6.peg.1232"/>
<protein>
    <submittedName>
        <fullName evidence="1">GxxExxY protein</fullName>
    </submittedName>
</protein>
<dbReference type="Pfam" id="PF13366">
    <property type="entry name" value="PDDEXK_3"/>
    <property type="match status" value="1"/>
</dbReference>
<accession>A0A0P7YEM8</accession>
<dbReference type="STRING" id="1305737.GCA_000526355_02373"/>
<proteinExistence type="predicted"/>
<gene>
    <name evidence="1" type="ORF">HLUCCX10_02810</name>
</gene>
<comment type="caution">
    <text evidence="1">The sequence shown here is derived from an EMBL/GenBank/DDBJ whole genome shotgun (WGS) entry which is preliminary data.</text>
</comment>
<dbReference type="InterPro" id="IPR026350">
    <property type="entry name" value="GxxExxY"/>
</dbReference>
<name>A0A0P7YEM8_9BACT</name>
<organism evidence="1 2">
    <name type="scientific">Algoriphagus marincola HL-49</name>
    <dbReference type="NCBI Taxonomy" id="1305737"/>
    <lineage>
        <taxon>Bacteria</taxon>
        <taxon>Pseudomonadati</taxon>
        <taxon>Bacteroidota</taxon>
        <taxon>Cytophagia</taxon>
        <taxon>Cytophagales</taxon>
        <taxon>Cyclobacteriaceae</taxon>
        <taxon>Algoriphagus</taxon>
    </lineage>
</organism>
<dbReference type="NCBIfam" id="TIGR04256">
    <property type="entry name" value="GxxExxY"/>
    <property type="match status" value="1"/>
</dbReference>
<evidence type="ECO:0000313" key="1">
    <source>
        <dbReference type="EMBL" id="KPQ19406.1"/>
    </source>
</evidence>
<dbReference type="Proteomes" id="UP000050421">
    <property type="component" value="Unassembled WGS sequence"/>
</dbReference>
<reference evidence="1 2" key="1">
    <citation type="submission" date="2015-09" db="EMBL/GenBank/DDBJ databases">
        <title>Identification and resolution of microdiversity through metagenomic sequencing of parallel consortia.</title>
        <authorList>
            <person name="Nelson W.C."/>
            <person name="Romine M.F."/>
            <person name="Lindemann S.R."/>
        </authorList>
    </citation>
    <scope>NUCLEOTIDE SEQUENCE [LARGE SCALE GENOMIC DNA]</scope>
    <source>
        <strain evidence="1">HL-49</strain>
    </source>
</reference>
<dbReference type="eggNOG" id="COG0614">
    <property type="taxonomic scope" value="Bacteria"/>
</dbReference>
<dbReference type="EMBL" id="LJXT01000010">
    <property type="protein sequence ID" value="KPQ19406.1"/>
    <property type="molecule type" value="Genomic_DNA"/>
</dbReference>
<sequence length="136" mass="15928">MRITKKELDDLSFKVIGAAIEVHKRLGPGLLESVYQKCLEIELSSCNLKYKKEMDVPVYYRDRLIDMQFRCDFFVEDILVVELKAVSEVLPIHEAQVLNYINLLEVPKGILINFNVSNIFYQGQKTFVNKYYEMLI</sequence>